<evidence type="ECO:0000313" key="1">
    <source>
        <dbReference type="EMBL" id="ORZ25791.1"/>
    </source>
</evidence>
<dbReference type="Proteomes" id="UP000193560">
    <property type="component" value="Unassembled WGS sequence"/>
</dbReference>
<organism evidence="1 2">
    <name type="scientific">Absidia repens</name>
    <dbReference type="NCBI Taxonomy" id="90262"/>
    <lineage>
        <taxon>Eukaryota</taxon>
        <taxon>Fungi</taxon>
        <taxon>Fungi incertae sedis</taxon>
        <taxon>Mucoromycota</taxon>
        <taxon>Mucoromycotina</taxon>
        <taxon>Mucoromycetes</taxon>
        <taxon>Mucorales</taxon>
        <taxon>Cunninghamellaceae</taxon>
        <taxon>Absidia</taxon>
    </lineage>
</organism>
<keyword evidence="2" id="KW-1185">Reference proteome</keyword>
<name>A0A1X2J1W0_9FUNG</name>
<dbReference type="AlphaFoldDB" id="A0A1X2J1W0"/>
<evidence type="ECO:0000313" key="2">
    <source>
        <dbReference type="Proteomes" id="UP000193560"/>
    </source>
</evidence>
<gene>
    <name evidence="1" type="ORF">BCR42DRAFT_14925</name>
</gene>
<comment type="caution">
    <text evidence="1">The sequence shown here is derived from an EMBL/GenBank/DDBJ whole genome shotgun (WGS) entry which is preliminary data.</text>
</comment>
<sequence>MNTLSSPPTQQSQHRLLNPSTMHIQQSNSLQLAHYEEAKPTLHEANCEWSNTPPATPVTPTDKIHKTMMIQSPLHLKQSLLSTSPSFTTMDVTTTGATSLNDDTFPGRELLAHSSNHRWDVYADMQNGLKMDYPKVRNRKR</sequence>
<reference evidence="1 2" key="1">
    <citation type="submission" date="2016-07" db="EMBL/GenBank/DDBJ databases">
        <title>Pervasive Adenine N6-methylation of Active Genes in Fungi.</title>
        <authorList>
            <consortium name="DOE Joint Genome Institute"/>
            <person name="Mondo S.J."/>
            <person name="Dannebaum R.O."/>
            <person name="Kuo R.C."/>
            <person name="Labutti K."/>
            <person name="Haridas S."/>
            <person name="Kuo A."/>
            <person name="Salamov A."/>
            <person name="Ahrendt S.R."/>
            <person name="Lipzen A."/>
            <person name="Sullivan W."/>
            <person name="Andreopoulos W.B."/>
            <person name="Clum A."/>
            <person name="Lindquist E."/>
            <person name="Daum C."/>
            <person name="Ramamoorthy G.K."/>
            <person name="Gryganskyi A."/>
            <person name="Culley D."/>
            <person name="Magnuson J.K."/>
            <person name="James T.Y."/>
            <person name="O'Malley M.A."/>
            <person name="Stajich J.E."/>
            <person name="Spatafora J.W."/>
            <person name="Visel A."/>
            <person name="Grigoriev I.V."/>
        </authorList>
    </citation>
    <scope>NUCLEOTIDE SEQUENCE [LARGE SCALE GENOMIC DNA]</scope>
    <source>
        <strain evidence="1 2">NRRL 1336</strain>
    </source>
</reference>
<accession>A0A1X2J1W0</accession>
<dbReference type="EMBL" id="MCGE01000001">
    <property type="protein sequence ID" value="ORZ25791.1"/>
    <property type="molecule type" value="Genomic_DNA"/>
</dbReference>
<protein>
    <submittedName>
        <fullName evidence="1">Uncharacterized protein</fullName>
    </submittedName>
</protein>
<proteinExistence type="predicted"/>